<dbReference type="CDD" id="cd09341">
    <property type="entry name" value="LIM2_Testin_like"/>
    <property type="match status" value="1"/>
</dbReference>
<evidence type="ECO:0000259" key="9">
    <source>
        <dbReference type="PROSITE" id="PS51303"/>
    </source>
</evidence>
<organism evidence="10 11">
    <name type="scientific">Drosophila lebanonensis</name>
    <name type="common">Fruit fly</name>
    <name type="synonym">Scaptodrosophila lebanonensis</name>
    <dbReference type="NCBI Taxonomy" id="7225"/>
    <lineage>
        <taxon>Eukaryota</taxon>
        <taxon>Metazoa</taxon>
        <taxon>Ecdysozoa</taxon>
        <taxon>Arthropoda</taxon>
        <taxon>Hexapoda</taxon>
        <taxon>Insecta</taxon>
        <taxon>Pterygota</taxon>
        <taxon>Neoptera</taxon>
        <taxon>Endopterygota</taxon>
        <taxon>Diptera</taxon>
        <taxon>Brachycera</taxon>
        <taxon>Muscomorpha</taxon>
        <taxon>Ephydroidea</taxon>
        <taxon>Drosophilidae</taxon>
        <taxon>Scaptodrosophila</taxon>
    </lineage>
</organism>
<keyword evidence="5 7" id="KW-0862">Zinc</keyword>
<keyword evidence="6 7" id="KW-0440">LIM domain</keyword>
<dbReference type="PROSITE" id="PS51303">
    <property type="entry name" value="PET"/>
    <property type="match status" value="1"/>
</dbReference>
<dbReference type="RefSeq" id="XP_030379499.1">
    <property type="nucleotide sequence ID" value="XM_030523639.1"/>
</dbReference>
<protein>
    <submittedName>
        <fullName evidence="11">Uncharacterized protein LOC115627806</fullName>
    </submittedName>
</protein>
<dbReference type="Pfam" id="PF06297">
    <property type="entry name" value="PET"/>
    <property type="match status" value="1"/>
</dbReference>
<dbReference type="Proteomes" id="UP000504634">
    <property type="component" value="Unplaced"/>
</dbReference>
<dbReference type="GO" id="GO:0005737">
    <property type="term" value="C:cytoplasm"/>
    <property type="evidence" value="ECO:0007669"/>
    <property type="project" value="UniProtKB-SubCell"/>
</dbReference>
<dbReference type="InterPro" id="IPR047120">
    <property type="entry name" value="Pk/Esn/Tes"/>
</dbReference>
<dbReference type="PANTHER" id="PTHR24211:SF22">
    <property type="entry name" value="TESTIN"/>
    <property type="match status" value="1"/>
</dbReference>
<evidence type="ECO:0000259" key="8">
    <source>
        <dbReference type="PROSITE" id="PS50023"/>
    </source>
</evidence>
<keyword evidence="10" id="KW-1185">Reference proteome</keyword>
<keyword evidence="4" id="KW-0677">Repeat</keyword>
<dbReference type="Pfam" id="PF00412">
    <property type="entry name" value="LIM"/>
    <property type="match status" value="3"/>
</dbReference>
<dbReference type="InterPro" id="IPR033724">
    <property type="entry name" value="PET_testin"/>
</dbReference>
<dbReference type="GeneID" id="115627806"/>
<dbReference type="PROSITE" id="PS50023">
    <property type="entry name" value="LIM_DOMAIN_2"/>
    <property type="match status" value="2"/>
</dbReference>
<dbReference type="InterPro" id="IPR010442">
    <property type="entry name" value="PET_domain"/>
</dbReference>
<dbReference type="SUPFAM" id="SSF57716">
    <property type="entry name" value="Glucocorticoid receptor-like (DNA-binding domain)"/>
    <property type="match status" value="2"/>
</dbReference>
<dbReference type="OrthoDB" id="10069167at2759"/>
<evidence type="ECO:0000256" key="5">
    <source>
        <dbReference type="ARBA" id="ARBA00022833"/>
    </source>
</evidence>
<feature type="domain" description="PET" evidence="9">
    <location>
        <begin position="108"/>
        <end position="217"/>
    </location>
</feature>
<name>A0A6J2TTU3_DROLE</name>
<dbReference type="FunFam" id="2.10.110.10:FF:000005">
    <property type="entry name" value="Testin isoform 1"/>
    <property type="match status" value="1"/>
</dbReference>
<evidence type="ECO:0000256" key="7">
    <source>
        <dbReference type="PROSITE-ProRule" id="PRU00125"/>
    </source>
</evidence>
<keyword evidence="3 7" id="KW-0479">Metal-binding</keyword>
<evidence type="ECO:0000313" key="10">
    <source>
        <dbReference type="Proteomes" id="UP000504634"/>
    </source>
</evidence>
<accession>A0A6J2TTU3</accession>
<dbReference type="CTD" id="26136"/>
<comment type="subcellular location">
    <subcellularLocation>
        <location evidence="1">Cytoplasm</location>
    </subcellularLocation>
</comment>
<dbReference type="CDD" id="cd09340">
    <property type="entry name" value="LIM1_Testin_like"/>
    <property type="match status" value="1"/>
</dbReference>
<feature type="domain" description="LIM zinc-binding" evidence="8">
    <location>
        <begin position="648"/>
        <end position="713"/>
    </location>
</feature>
<feature type="domain" description="LIM zinc-binding" evidence="8">
    <location>
        <begin position="714"/>
        <end position="776"/>
    </location>
</feature>
<dbReference type="AlphaFoldDB" id="A0A6J2TTU3"/>
<sequence>MVPMFLHKHNLPPIGWLIRLEMSDLLCVETPAAPEWLSKLESRRELLKKSKLGHESGAGAPCNVCTHCPGLDLHFWRKVCKICKCRRDEHMVTDEATGWAQFEILGQIRAKPAYIKIKALASQPVQLEWVPPNTAPDVVSDYMQALLGTANGVPVLGSDAAQKRKQQLEFQVPAHDLDAMLCDNLTENEAQQMQQYVQKLREQCVGQGTVVRVGKLVHGLVEHVPPTASTSLSLGVSHAADETLNNLLSNVKLADALSSQHPPQAQTKLFVAFSEPLTESTADFDEHAALTPQTREKLVGISKPALQSLVTHGVIYDKVLAALKDKNLNITKDPVLGPIAEFRKEYSSNPQFMAEINTICAQPLLATPLKSQQTLSSGTPFNSPLPLKNPVQARFGAQMRQDTPIRRVKFGGVTTVVYDCGLPTHINYDKDPVFAQIVNAEPLKQALNDVRSGRKPENVIINSSPTPTANLNQLVGLNPTKKTQIQAVGVDKHMLHSALANAPYYERLFQSLQDKGIKHDNCQLLTPMKQMHDWLLNDEELLEDIEKVFADMANAAGGSDVSYGTKPYGDLSNSISNDSGFHSKASTPGYGSEDVTINAGLGKFATIPGIEDMNMYPNCAPMSQQFQQLQLGEDKTSRDTPTMSLPTVNCRDCNLPIKFGEVAVKAERAGKDIAWHPACFKCHNCRELLADLVYFFHHGQVYCGRDLAIKLKIPRCKACDELIFTKEYTAAEGATFHIKHFCCYHCDTPLAGQQYIPDEKSNMPLCLQCYDKFFAVACKRCQLPIGPTDQGVAWGDIHWHGQCFMCAGAQCQKSLIGGRFCVKQEMPFCSPACVRSIIQQKI</sequence>
<dbReference type="InterPro" id="IPR001781">
    <property type="entry name" value="Znf_LIM"/>
</dbReference>
<dbReference type="CDD" id="cd09829">
    <property type="entry name" value="PET_testin"/>
    <property type="match status" value="1"/>
</dbReference>
<evidence type="ECO:0000256" key="1">
    <source>
        <dbReference type="ARBA" id="ARBA00004496"/>
    </source>
</evidence>
<dbReference type="SMART" id="SM00132">
    <property type="entry name" value="LIM"/>
    <property type="match status" value="3"/>
</dbReference>
<dbReference type="PROSITE" id="PS00478">
    <property type="entry name" value="LIM_DOMAIN_1"/>
    <property type="match status" value="2"/>
</dbReference>
<keyword evidence="2" id="KW-0963">Cytoplasm</keyword>
<evidence type="ECO:0000256" key="3">
    <source>
        <dbReference type="ARBA" id="ARBA00022723"/>
    </source>
</evidence>
<evidence type="ECO:0000256" key="2">
    <source>
        <dbReference type="ARBA" id="ARBA00022490"/>
    </source>
</evidence>
<gene>
    <name evidence="11" type="primary">LOC115627806</name>
</gene>
<reference evidence="11" key="1">
    <citation type="submission" date="2025-08" db="UniProtKB">
        <authorList>
            <consortium name="RefSeq"/>
        </authorList>
    </citation>
    <scope>IDENTIFICATION</scope>
    <source>
        <strain evidence="11">11010-0011.00</strain>
        <tissue evidence="11">Whole body</tissue>
    </source>
</reference>
<proteinExistence type="predicted"/>
<evidence type="ECO:0000256" key="4">
    <source>
        <dbReference type="ARBA" id="ARBA00022737"/>
    </source>
</evidence>
<evidence type="ECO:0000313" key="11">
    <source>
        <dbReference type="RefSeq" id="XP_030379499.1"/>
    </source>
</evidence>
<dbReference type="GO" id="GO:0008270">
    <property type="term" value="F:zinc ion binding"/>
    <property type="evidence" value="ECO:0007669"/>
    <property type="project" value="InterPro"/>
</dbReference>
<dbReference type="Gene3D" id="2.10.110.10">
    <property type="entry name" value="Cysteine Rich Protein"/>
    <property type="match status" value="3"/>
</dbReference>
<evidence type="ECO:0000256" key="6">
    <source>
        <dbReference type="ARBA" id="ARBA00023038"/>
    </source>
</evidence>
<dbReference type="PANTHER" id="PTHR24211">
    <property type="entry name" value="LIM DOMAIN-CONTAINING PROTEIN"/>
    <property type="match status" value="1"/>
</dbReference>